<organism evidence="1 2">
    <name type="scientific">Labilithrix luteola</name>
    <dbReference type="NCBI Taxonomy" id="1391654"/>
    <lineage>
        <taxon>Bacteria</taxon>
        <taxon>Pseudomonadati</taxon>
        <taxon>Myxococcota</taxon>
        <taxon>Polyangia</taxon>
        <taxon>Polyangiales</taxon>
        <taxon>Labilitrichaceae</taxon>
        <taxon>Labilithrix</taxon>
    </lineage>
</organism>
<dbReference type="Proteomes" id="UP000064967">
    <property type="component" value="Chromosome"/>
</dbReference>
<dbReference type="EMBL" id="CP012333">
    <property type="protein sequence ID" value="AKV04570.1"/>
    <property type="molecule type" value="Genomic_DNA"/>
</dbReference>
<gene>
    <name evidence="1" type="ORF">AKJ09_11233</name>
</gene>
<proteinExistence type="predicted"/>
<dbReference type="STRING" id="1391654.AKJ09_11233"/>
<dbReference type="KEGG" id="llu:AKJ09_11233"/>
<protein>
    <recommendedName>
        <fullName evidence="3">Lipoprotein</fullName>
    </recommendedName>
</protein>
<name>A0A0K1QGK8_9BACT</name>
<evidence type="ECO:0008006" key="3">
    <source>
        <dbReference type="Google" id="ProtNLM"/>
    </source>
</evidence>
<reference evidence="1 2" key="1">
    <citation type="submission" date="2015-08" db="EMBL/GenBank/DDBJ databases">
        <authorList>
            <person name="Babu N.S."/>
            <person name="Beckwith C.J."/>
            <person name="Beseler K.G."/>
            <person name="Brison A."/>
            <person name="Carone J.V."/>
            <person name="Caskin T.P."/>
            <person name="Diamond M."/>
            <person name="Durham M.E."/>
            <person name="Foxe J.M."/>
            <person name="Go M."/>
            <person name="Henderson B.A."/>
            <person name="Jones I.B."/>
            <person name="McGettigan J.A."/>
            <person name="Micheletti S.J."/>
            <person name="Nasrallah M.E."/>
            <person name="Ortiz D."/>
            <person name="Piller C.R."/>
            <person name="Privatt S.R."/>
            <person name="Schneider S.L."/>
            <person name="Sharp S."/>
            <person name="Smith T.C."/>
            <person name="Stanton J.D."/>
            <person name="Ullery H.E."/>
            <person name="Wilson R.J."/>
            <person name="Serrano M.G."/>
            <person name="Buck G."/>
            <person name="Lee V."/>
            <person name="Wang Y."/>
            <person name="Carvalho R."/>
            <person name="Voegtly L."/>
            <person name="Shi R."/>
            <person name="Duckworth R."/>
            <person name="Johnson A."/>
            <person name="Loviza R."/>
            <person name="Walstead R."/>
            <person name="Shah Z."/>
            <person name="Kiflezghi M."/>
            <person name="Wade K."/>
            <person name="Ball S.L."/>
            <person name="Bradley K.W."/>
            <person name="Asai D.J."/>
            <person name="Bowman C.A."/>
            <person name="Russell D.A."/>
            <person name="Pope W.H."/>
            <person name="Jacobs-Sera D."/>
            <person name="Hendrix R.W."/>
            <person name="Hatfull G.F."/>
        </authorList>
    </citation>
    <scope>NUCLEOTIDE SEQUENCE [LARGE SCALE GENOMIC DNA]</scope>
    <source>
        <strain evidence="1 2">DSM 27648</strain>
    </source>
</reference>
<keyword evidence="2" id="KW-1185">Reference proteome</keyword>
<sequence length="145" mass="14952">MLYVVMAACGASDRAAGLAASNDDGGGGGSVDASEIVDAFVDSMTNPVGDAKADPLPPDVATEKCDKILKYGGVTDYYVAEHAYPGKTAAELALVHFTITAPNYLEGYSLQFGSGGYVRDGSVAVMCDMVNGTPSTKTVTFVLPR</sequence>
<dbReference type="AlphaFoldDB" id="A0A0K1QGK8"/>
<evidence type="ECO:0000313" key="1">
    <source>
        <dbReference type="EMBL" id="AKV04570.1"/>
    </source>
</evidence>
<accession>A0A0K1QGK8</accession>
<evidence type="ECO:0000313" key="2">
    <source>
        <dbReference type="Proteomes" id="UP000064967"/>
    </source>
</evidence>